<accession>A0A0D6EVB5</accession>
<dbReference type="HOGENOM" id="CLU_040416_1_0_4"/>
<keyword evidence="2 4" id="KW-0378">Hydrolase</keyword>
<reference evidence="6" key="1">
    <citation type="submission" date="2014-12" db="EMBL/GenBank/DDBJ databases">
        <authorList>
            <person name="Salcher M.M."/>
        </authorList>
    </citation>
    <scope>NUCLEOTIDE SEQUENCE [LARGE SCALE GENOMIC DNA]</scope>
    <source>
        <strain evidence="6">MMS-10A-171</strain>
    </source>
</reference>
<dbReference type="RefSeq" id="WP_046488064.1">
    <property type="nucleotide sequence ID" value="NZ_LN827929.1"/>
</dbReference>
<evidence type="ECO:0000256" key="2">
    <source>
        <dbReference type="ARBA" id="ARBA00022801"/>
    </source>
</evidence>
<dbReference type="OrthoDB" id="9813694at2"/>
<dbReference type="PANTHER" id="PTHR43213">
    <property type="entry name" value="BIFUNCTIONAL DTTP/UTP PYROPHOSPHATASE/METHYLTRANSFERASE PROTEIN-RELATED"/>
    <property type="match status" value="1"/>
</dbReference>
<evidence type="ECO:0000256" key="1">
    <source>
        <dbReference type="ARBA" id="ARBA00001968"/>
    </source>
</evidence>
<feature type="active site" description="Proton acceptor" evidence="4">
    <location>
        <position position="69"/>
    </location>
</feature>
<dbReference type="NCBIfam" id="TIGR00172">
    <property type="entry name" value="maf"/>
    <property type="match status" value="1"/>
</dbReference>
<name>A0A0D6EVB5_9PROT</name>
<dbReference type="CDD" id="cd00555">
    <property type="entry name" value="Maf"/>
    <property type="match status" value="1"/>
</dbReference>
<dbReference type="InterPro" id="IPR003697">
    <property type="entry name" value="Maf-like"/>
</dbReference>
<dbReference type="PIRSF" id="PIRSF006305">
    <property type="entry name" value="Maf"/>
    <property type="match status" value="1"/>
</dbReference>
<dbReference type="HAMAP" id="MF_00528">
    <property type="entry name" value="Maf"/>
    <property type="match status" value="1"/>
</dbReference>
<comment type="catalytic activity">
    <reaction evidence="4">
        <text>a ribonucleoside 5'-triphosphate + H2O = a ribonucleoside 5'-phosphate + diphosphate + H(+)</text>
        <dbReference type="Rhea" id="RHEA:23996"/>
        <dbReference type="ChEBI" id="CHEBI:15377"/>
        <dbReference type="ChEBI" id="CHEBI:15378"/>
        <dbReference type="ChEBI" id="CHEBI:33019"/>
        <dbReference type="ChEBI" id="CHEBI:58043"/>
        <dbReference type="ChEBI" id="CHEBI:61557"/>
        <dbReference type="EC" id="3.6.1.9"/>
    </reaction>
</comment>
<dbReference type="STRING" id="1581557.BN1208_0779"/>
<evidence type="ECO:0000313" key="6">
    <source>
        <dbReference type="Proteomes" id="UP000064007"/>
    </source>
</evidence>
<evidence type="ECO:0000256" key="3">
    <source>
        <dbReference type="ARBA" id="ARBA00023080"/>
    </source>
</evidence>
<evidence type="ECO:0000313" key="5">
    <source>
        <dbReference type="EMBL" id="CEZ19665.1"/>
    </source>
</evidence>
<sequence length="192" mass="21550">MIKIVLASSSPYRRELLSRFNLPFDVVNPDIDESPRLNETAKEISVRLAREKAVHVAPHYGNSLIIGSDTTAECEGRIIEKPMIHSQAVSQLKFLSGNLVKFYTSLCVLNTETQALQECVVDFEVKYKVLTEKRIESYLLKEQPYNCVGSVKSEGLGIILLEYIKGEDPTALIGLPLMKLSEMLQKEGVTFE</sequence>
<comment type="cofactor">
    <cofactor evidence="1 4">
        <name>a divalent metal cation</name>
        <dbReference type="ChEBI" id="CHEBI:60240"/>
    </cofactor>
</comment>
<dbReference type="Gene3D" id="3.90.950.10">
    <property type="match status" value="1"/>
</dbReference>
<dbReference type="GO" id="GO:0009117">
    <property type="term" value="P:nucleotide metabolic process"/>
    <property type="evidence" value="ECO:0007669"/>
    <property type="project" value="UniProtKB-KW"/>
</dbReference>
<comment type="catalytic activity">
    <reaction evidence="4">
        <text>a 2'-deoxyribonucleoside 5'-triphosphate + H2O = a 2'-deoxyribonucleoside 5'-phosphate + diphosphate + H(+)</text>
        <dbReference type="Rhea" id="RHEA:44644"/>
        <dbReference type="ChEBI" id="CHEBI:15377"/>
        <dbReference type="ChEBI" id="CHEBI:15378"/>
        <dbReference type="ChEBI" id="CHEBI:33019"/>
        <dbReference type="ChEBI" id="CHEBI:61560"/>
        <dbReference type="ChEBI" id="CHEBI:65317"/>
        <dbReference type="EC" id="3.6.1.9"/>
    </reaction>
</comment>
<dbReference type="PANTHER" id="PTHR43213:SF5">
    <property type="entry name" value="BIFUNCTIONAL DTTP_UTP PYROPHOSPHATASE_METHYLTRANSFERASE PROTEIN-RELATED"/>
    <property type="match status" value="1"/>
</dbReference>
<comment type="subcellular location">
    <subcellularLocation>
        <location evidence="4">Cytoplasm</location>
    </subcellularLocation>
</comment>
<gene>
    <name evidence="5" type="primary">yceF</name>
    <name evidence="5" type="ORF">BN1208_0779</name>
</gene>
<dbReference type="Pfam" id="PF02545">
    <property type="entry name" value="Maf"/>
    <property type="match status" value="1"/>
</dbReference>
<keyword evidence="4" id="KW-0963">Cytoplasm</keyword>
<dbReference type="InterPro" id="IPR029001">
    <property type="entry name" value="ITPase-like_fam"/>
</dbReference>
<proteinExistence type="inferred from homology"/>
<dbReference type="Proteomes" id="UP000064007">
    <property type="component" value="Chromosome 1"/>
</dbReference>
<organism evidence="5 6">
    <name type="scientific">Candidatus Methylopumilus planktonicus</name>
    <dbReference type="NCBI Taxonomy" id="1581557"/>
    <lineage>
        <taxon>Bacteria</taxon>
        <taxon>Pseudomonadati</taxon>
        <taxon>Pseudomonadota</taxon>
        <taxon>Betaproteobacteria</taxon>
        <taxon>Nitrosomonadales</taxon>
        <taxon>Methylophilaceae</taxon>
        <taxon>Candidatus Methylopumilus</taxon>
    </lineage>
</organism>
<evidence type="ECO:0000256" key="4">
    <source>
        <dbReference type="HAMAP-Rule" id="MF_00528"/>
    </source>
</evidence>
<comment type="caution">
    <text evidence="4">Lacks conserved residue(s) required for the propagation of feature annotation.</text>
</comment>
<dbReference type="GO" id="GO:0047429">
    <property type="term" value="F:nucleoside triphosphate diphosphatase activity"/>
    <property type="evidence" value="ECO:0007669"/>
    <property type="project" value="UniProtKB-EC"/>
</dbReference>
<keyword evidence="6" id="KW-1185">Reference proteome</keyword>
<comment type="function">
    <text evidence="4">Nucleoside triphosphate pyrophosphatase. May have a dual role in cell division arrest and in preventing the incorporation of modified nucleotides into cellular nucleic acids.</text>
</comment>
<dbReference type="EMBL" id="LN827929">
    <property type="protein sequence ID" value="CEZ19665.1"/>
    <property type="molecule type" value="Genomic_DNA"/>
</dbReference>
<keyword evidence="3 4" id="KW-0546">Nucleotide metabolism</keyword>
<dbReference type="KEGG" id="mbat:BN1208_0779"/>
<dbReference type="AlphaFoldDB" id="A0A0D6EVB5"/>
<dbReference type="EC" id="3.6.1.9" evidence="4"/>
<dbReference type="SUPFAM" id="SSF52972">
    <property type="entry name" value="ITPase-like"/>
    <property type="match status" value="1"/>
</dbReference>
<comment type="similarity">
    <text evidence="4">Belongs to the Maf family.</text>
</comment>
<protein>
    <recommendedName>
        <fullName evidence="4">Nucleoside triphosphate pyrophosphatase</fullName>
        <ecNumber evidence="4">3.6.1.9</ecNumber>
    </recommendedName>
    <alternativeName>
        <fullName evidence="4">Nucleotide pyrophosphatase</fullName>
        <shortName evidence="4">Nucleotide PPase</shortName>
    </alternativeName>
</protein>
<dbReference type="GO" id="GO:0005737">
    <property type="term" value="C:cytoplasm"/>
    <property type="evidence" value="ECO:0007669"/>
    <property type="project" value="UniProtKB-SubCell"/>
</dbReference>